<dbReference type="EMBL" id="QSHL01000003">
    <property type="protein sequence ID" value="RHC08541.1"/>
    <property type="molecule type" value="Genomic_DNA"/>
</dbReference>
<dbReference type="Proteomes" id="UP000284267">
    <property type="component" value="Unassembled WGS sequence"/>
</dbReference>
<dbReference type="EMBL" id="QRUH01000024">
    <property type="protein sequence ID" value="RGR44854.1"/>
    <property type="molecule type" value="Genomic_DNA"/>
</dbReference>
<evidence type="ECO:0000313" key="3">
    <source>
        <dbReference type="EMBL" id="RHC08541.1"/>
    </source>
</evidence>
<evidence type="ECO:0000313" key="2">
    <source>
        <dbReference type="EMBL" id="RGR44854.1"/>
    </source>
</evidence>
<evidence type="ECO:0000313" key="5">
    <source>
        <dbReference type="EMBL" id="RHK95811.1"/>
    </source>
</evidence>
<dbReference type="Proteomes" id="UP000265808">
    <property type="component" value="Unassembled WGS sequence"/>
</dbReference>
<dbReference type="EMBL" id="CZBA01000018">
    <property type="protein sequence ID" value="CUP83866.1"/>
    <property type="molecule type" value="Genomic_DNA"/>
</dbReference>
<evidence type="ECO:0008006" key="11">
    <source>
        <dbReference type="Google" id="ProtNLM"/>
    </source>
</evidence>
<reference evidence="7 8" key="2">
    <citation type="submission" date="2018-08" db="EMBL/GenBank/DDBJ databases">
        <title>A genome reference for cultivated species of the human gut microbiota.</title>
        <authorList>
            <person name="Zou Y."/>
            <person name="Xue W."/>
            <person name="Luo G."/>
        </authorList>
    </citation>
    <scope>NUCLEOTIDE SEQUENCE [LARGE SCALE GENOMIC DNA]</scope>
    <source>
        <strain evidence="2 10">AF25-21</strain>
        <strain evidence="5 9">AF39-4</strain>
        <strain evidence="4 8">AM27-32LB</strain>
        <strain evidence="3 7">AM37-4AC</strain>
    </source>
</reference>
<dbReference type="Proteomes" id="UP000283928">
    <property type="component" value="Unassembled WGS sequence"/>
</dbReference>
<dbReference type="EMBL" id="QROE01000003">
    <property type="protein sequence ID" value="RHK95811.1"/>
    <property type="molecule type" value="Genomic_DNA"/>
</dbReference>
<dbReference type="EMBL" id="QSKO01000033">
    <property type="protein sequence ID" value="RHE70109.1"/>
    <property type="molecule type" value="Genomic_DNA"/>
</dbReference>
<evidence type="ECO:0000313" key="9">
    <source>
        <dbReference type="Proteomes" id="UP000284267"/>
    </source>
</evidence>
<reference evidence="1 6" key="1">
    <citation type="submission" date="2015-09" db="EMBL/GenBank/DDBJ databases">
        <authorList>
            <consortium name="Pathogen Informatics"/>
        </authorList>
    </citation>
    <scope>NUCLEOTIDE SEQUENCE [LARGE SCALE GENOMIC DNA]</scope>
    <source>
        <strain evidence="1 6">2789STDY5834921</strain>
    </source>
</reference>
<name>A0A174RII3_9FIRM</name>
<evidence type="ECO:0000313" key="10">
    <source>
        <dbReference type="Proteomes" id="UP000285839"/>
    </source>
</evidence>
<evidence type="ECO:0000313" key="8">
    <source>
        <dbReference type="Proteomes" id="UP000283928"/>
    </source>
</evidence>
<dbReference type="Proteomes" id="UP000095413">
    <property type="component" value="Unassembled WGS sequence"/>
</dbReference>
<dbReference type="OrthoDB" id="9800084at2"/>
<evidence type="ECO:0000313" key="6">
    <source>
        <dbReference type="Proteomes" id="UP000095413"/>
    </source>
</evidence>
<protein>
    <recommendedName>
        <fullName evidence="11">Immunoglobulin</fullName>
    </recommendedName>
</protein>
<dbReference type="AlphaFoldDB" id="A0A174RII3"/>
<gene>
    <name evidence="5" type="ORF">DW040_08325</name>
    <name evidence="4" type="ORF">DW723_15545</name>
    <name evidence="3" type="ORF">DW859_06615</name>
    <name evidence="2" type="ORF">DWY46_17955</name>
    <name evidence="1" type="ORF">ERS852533_02730</name>
</gene>
<evidence type="ECO:0000313" key="7">
    <source>
        <dbReference type="Proteomes" id="UP000265808"/>
    </source>
</evidence>
<proteinExistence type="predicted"/>
<organism evidence="1 6">
    <name type="scientific">Blautia obeum</name>
    <dbReference type="NCBI Taxonomy" id="40520"/>
    <lineage>
        <taxon>Bacteria</taxon>
        <taxon>Bacillati</taxon>
        <taxon>Bacillota</taxon>
        <taxon>Clostridia</taxon>
        <taxon>Lachnospirales</taxon>
        <taxon>Lachnospiraceae</taxon>
        <taxon>Blautia</taxon>
    </lineage>
</organism>
<evidence type="ECO:0000313" key="4">
    <source>
        <dbReference type="EMBL" id="RHE70109.1"/>
    </source>
</evidence>
<evidence type="ECO:0000313" key="1">
    <source>
        <dbReference type="EMBL" id="CUP83866.1"/>
    </source>
</evidence>
<accession>A0A174RII3</accession>
<dbReference type="Proteomes" id="UP000285839">
    <property type="component" value="Unassembled WGS sequence"/>
</dbReference>
<dbReference type="RefSeq" id="WP_055056596.1">
    <property type="nucleotide sequence ID" value="NZ_CABJDZ010000003.1"/>
</dbReference>
<sequence>MKLTKYEQETIINFNNDEQEASIYTASPQMMRKLDALAAAYPEHYQVVEQTEVSKTYSCEKHLINLRKPRKVNEEHSQWARQRMQEMNRHKNAGNL</sequence>